<gene>
    <name evidence="1" type="ORF">LSH36_196g03088</name>
</gene>
<reference evidence="1" key="1">
    <citation type="journal article" date="2023" name="Mol. Biol. Evol.">
        <title>Third-Generation Sequencing Reveals the Adaptive Role of the Epigenome in Three Deep-Sea Polychaetes.</title>
        <authorList>
            <person name="Perez M."/>
            <person name="Aroh O."/>
            <person name="Sun Y."/>
            <person name="Lan Y."/>
            <person name="Juniper S.K."/>
            <person name="Young C.R."/>
            <person name="Angers B."/>
            <person name="Qian P.Y."/>
        </authorList>
    </citation>
    <scope>NUCLEOTIDE SEQUENCE</scope>
    <source>
        <strain evidence="1">P08H-3</strain>
    </source>
</reference>
<accession>A0AAD9JQ23</accession>
<organism evidence="1 2">
    <name type="scientific">Paralvinella palmiformis</name>
    <dbReference type="NCBI Taxonomy" id="53620"/>
    <lineage>
        <taxon>Eukaryota</taxon>
        <taxon>Metazoa</taxon>
        <taxon>Spiralia</taxon>
        <taxon>Lophotrochozoa</taxon>
        <taxon>Annelida</taxon>
        <taxon>Polychaeta</taxon>
        <taxon>Sedentaria</taxon>
        <taxon>Canalipalpata</taxon>
        <taxon>Terebellida</taxon>
        <taxon>Terebelliformia</taxon>
        <taxon>Alvinellidae</taxon>
        <taxon>Paralvinella</taxon>
    </lineage>
</organism>
<evidence type="ECO:0000313" key="2">
    <source>
        <dbReference type="Proteomes" id="UP001208570"/>
    </source>
</evidence>
<name>A0AAD9JQ23_9ANNE</name>
<proteinExistence type="predicted"/>
<dbReference type="EMBL" id="JAODUP010000196">
    <property type="protein sequence ID" value="KAK2157171.1"/>
    <property type="molecule type" value="Genomic_DNA"/>
</dbReference>
<protein>
    <submittedName>
        <fullName evidence="1">Uncharacterized protein</fullName>
    </submittedName>
</protein>
<sequence length="82" mass="9170">MAPEYLCELVSIRKSSRKLRSSSQILLQVPVSRLKSYGDCAFNVAAPTLWNKLPANIRNASSLGNFKSLLKTHLFKVAFTDK</sequence>
<keyword evidence="2" id="KW-1185">Reference proteome</keyword>
<dbReference type="AlphaFoldDB" id="A0AAD9JQ23"/>
<evidence type="ECO:0000313" key="1">
    <source>
        <dbReference type="EMBL" id="KAK2157171.1"/>
    </source>
</evidence>
<comment type="caution">
    <text evidence="1">The sequence shown here is derived from an EMBL/GenBank/DDBJ whole genome shotgun (WGS) entry which is preliminary data.</text>
</comment>
<dbReference type="Proteomes" id="UP001208570">
    <property type="component" value="Unassembled WGS sequence"/>
</dbReference>